<dbReference type="PANTHER" id="PTHR22133">
    <property type="entry name" value="AT01821P-RELATED"/>
    <property type="match status" value="1"/>
</dbReference>
<accession>A0A9N9RV30</accession>
<proteinExistence type="predicted"/>
<dbReference type="AlphaFoldDB" id="A0A9N9RV30"/>
<evidence type="ECO:0000313" key="4">
    <source>
        <dbReference type="Proteomes" id="UP001153620"/>
    </source>
</evidence>
<keyword evidence="4" id="KW-1185">Reference proteome</keyword>
<keyword evidence="1" id="KW-0812">Transmembrane</keyword>
<dbReference type="Pfam" id="PF16020">
    <property type="entry name" value="Deltameth_res"/>
    <property type="match status" value="1"/>
</dbReference>
<protein>
    <recommendedName>
        <fullName evidence="2">Deltamethrin resistance protein prag01 domain-containing protein</fullName>
    </recommendedName>
</protein>
<gene>
    <name evidence="3" type="ORF">CHIRRI_LOCUS6807</name>
</gene>
<reference evidence="3" key="2">
    <citation type="submission" date="2022-10" db="EMBL/GenBank/DDBJ databases">
        <authorList>
            <consortium name="ENA_rothamsted_submissions"/>
            <consortium name="culmorum"/>
            <person name="King R."/>
        </authorList>
    </citation>
    <scope>NUCLEOTIDE SEQUENCE</scope>
</reference>
<sequence length="89" mass="9945">MNSERLLVRLILRNALSKRTMASHGRRHPVATMNDLPVPQGDFFARHAANQRRYNTILAAGIISVVSGLYACTQTDVMSLNFSPPDTYE</sequence>
<evidence type="ECO:0000313" key="3">
    <source>
        <dbReference type="EMBL" id="CAG9803912.1"/>
    </source>
</evidence>
<reference evidence="3" key="1">
    <citation type="submission" date="2022-01" db="EMBL/GenBank/DDBJ databases">
        <authorList>
            <person name="King R."/>
        </authorList>
    </citation>
    <scope>NUCLEOTIDE SEQUENCE</scope>
</reference>
<dbReference type="EMBL" id="OU895878">
    <property type="protein sequence ID" value="CAG9803912.1"/>
    <property type="molecule type" value="Genomic_DNA"/>
</dbReference>
<feature type="domain" description="Deltamethrin resistance protein prag01" evidence="2">
    <location>
        <begin position="34"/>
        <end position="85"/>
    </location>
</feature>
<name>A0A9N9RV30_9DIPT</name>
<dbReference type="InterPro" id="IPR031973">
    <property type="entry name" value="Deltameth_res_prag01"/>
</dbReference>
<dbReference type="PANTHER" id="PTHR22133:SF2">
    <property type="entry name" value="AT01821P-RELATED"/>
    <property type="match status" value="1"/>
</dbReference>
<dbReference type="Proteomes" id="UP001153620">
    <property type="component" value="Chromosome 2"/>
</dbReference>
<feature type="transmembrane region" description="Helical" evidence="1">
    <location>
        <begin position="54"/>
        <end position="71"/>
    </location>
</feature>
<dbReference type="OrthoDB" id="9981889at2759"/>
<evidence type="ECO:0000256" key="1">
    <source>
        <dbReference type="SAM" id="Phobius"/>
    </source>
</evidence>
<keyword evidence="1" id="KW-1133">Transmembrane helix</keyword>
<organism evidence="3 4">
    <name type="scientific">Chironomus riparius</name>
    <dbReference type="NCBI Taxonomy" id="315576"/>
    <lineage>
        <taxon>Eukaryota</taxon>
        <taxon>Metazoa</taxon>
        <taxon>Ecdysozoa</taxon>
        <taxon>Arthropoda</taxon>
        <taxon>Hexapoda</taxon>
        <taxon>Insecta</taxon>
        <taxon>Pterygota</taxon>
        <taxon>Neoptera</taxon>
        <taxon>Endopterygota</taxon>
        <taxon>Diptera</taxon>
        <taxon>Nematocera</taxon>
        <taxon>Chironomoidea</taxon>
        <taxon>Chironomidae</taxon>
        <taxon>Chironominae</taxon>
        <taxon>Chironomus</taxon>
    </lineage>
</organism>
<evidence type="ECO:0000259" key="2">
    <source>
        <dbReference type="Pfam" id="PF16020"/>
    </source>
</evidence>
<keyword evidence="1" id="KW-0472">Membrane</keyword>